<evidence type="ECO:0000313" key="2">
    <source>
        <dbReference type="Proteomes" id="UP001153719"/>
    </source>
</evidence>
<accession>A0A9W4D066</accession>
<dbReference type="RefSeq" id="WP_254173144.1">
    <property type="nucleotide sequence ID" value="NZ_LR882967.1"/>
</dbReference>
<dbReference type="Proteomes" id="UP001153719">
    <property type="component" value="Chromosome"/>
</dbReference>
<gene>
    <name evidence="1" type="ORF">NO713_01009</name>
</gene>
<name>A0A9W4D066_9CYAN</name>
<protein>
    <submittedName>
        <fullName evidence="1">Uncharacterized protein</fullName>
    </submittedName>
</protein>
<organism evidence="1 2">
    <name type="scientific">Planktothrix pseudagardhii</name>
    <dbReference type="NCBI Taxonomy" id="132604"/>
    <lineage>
        <taxon>Bacteria</taxon>
        <taxon>Bacillati</taxon>
        <taxon>Cyanobacteriota</taxon>
        <taxon>Cyanophyceae</taxon>
        <taxon>Oscillatoriophycideae</taxon>
        <taxon>Oscillatoriales</taxon>
        <taxon>Microcoleaceae</taxon>
        <taxon>Planktothrix</taxon>
    </lineage>
</organism>
<sequence>MNRINKFDRSQVAMIQHLRTTKTLDARLLSLDLNRIINPEDIMIGAAFYNGLVAWLLRDGEQVCMTQSQLAQYLEDLAEL</sequence>
<dbReference type="EMBL" id="LR882967">
    <property type="protein sequence ID" value="CAD5926551.1"/>
    <property type="molecule type" value="Genomic_DNA"/>
</dbReference>
<evidence type="ECO:0000313" key="1">
    <source>
        <dbReference type="EMBL" id="CAD5926551.1"/>
    </source>
</evidence>
<proteinExistence type="predicted"/>
<dbReference type="AlphaFoldDB" id="A0A9W4D066"/>
<keyword evidence="2" id="KW-1185">Reference proteome</keyword>
<reference evidence="1" key="1">
    <citation type="submission" date="2020-09" db="EMBL/GenBank/DDBJ databases">
        <authorList>
            <person name="Blom J."/>
        </authorList>
    </citation>
    <scope>NUCLEOTIDE SEQUENCE</scope>
    <source>
        <strain evidence="1">No.713</strain>
    </source>
</reference>
<dbReference type="KEGG" id="ppsu:NO713_01009"/>